<protein>
    <recommendedName>
        <fullName evidence="3">CB1 cannabinoid receptor-interacting protein 1</fullName>
    </recommendedName>
</protein>
<proteinExistence type="inferred from homology"/>
<gene>
    <name evidence="6" type="ORF">AFUS01_LOCUS23489</name>
</gene>
<dbReference type="GO" id="GO:0031718">
    <property type="term" value="F:type 1 cannabinoid receptor binding"/>
    <property type="evidence" value="ECO:0007669"/>
    <property type="project" value="TreeGrafter"/>
</dbReference>
<dbReference type="EMBL" id="CAJVCH010283965">
    <property type="protein sequence ID" value="CAG7784827.1"/>
    <property type="molecule type" value="Genomic_DNA"/>
</dbReference>
<evidence type="ECO:0000313" key="7">
    <source>
        <dbReference type="Proteomes" id="UP000708208"/>
    </source>
</evidence>
<feature type="compositionally biased region" description="Polar residues" evidence="5">
    <location>
        <begin position="1"/>
        <end position="18"/>
    </location>
</feature>
<comment type="function">
    <text evidence="1">Suppresses cannabinoid receptor CNR1-mediated tonic inhibition of voltage-gated calcium channels.</text>
</comment>
<dbReference type="AlphaFoldDB" id="A0A8J2P8L4"/>
<evidence type="ECO:0000256" key="4">
    <source>
        <dbReference type="ARBA" id="ARBA00026030"/>
    </source>
</evidence>
<sequence length="66" mass="7579">MSKANSSTSPTRQNSFKVTLSIRRDGDPCPVYMKQDGQRFKLPRTLKLFVDTSYRVDLSFKPPQVL</sequence>
<comment type="similarity">
    <text evidence="2">Belongs to the CNRIP family.</text>
</comment>
<keyword evidence="7" id="KW-1185">Reference proteome</keyword>
<dbReference type="GO" id="GO:0005886">
    <property type="term" value="C:plasma membrane"/>
    <property type="evidence" value="ECO:0007669"/>
    <property type="project" value="TreeGrafter"/>
</dbReference>
<evidence type="ECO:0000313" key="6">
    <source>
        <dbReference type="EMBL" id="CAG7784827.1"/>
    </source>
</evidence>
<name>A0A8J2P8L4_9HEXA</name>
<dbReference type="OrthoDB" id="5920443at2759"/>
<accession>A0A8J2P8L4</accession>
<feature type="non-terminal residue" evidence="6">
    <location>
        <position position="1"/>
    </location>
</feature>
<evidence type="ECO:0000256" key="2">
    <source>
        <dbReference type="ARBA" id="ARBA00007288"/>
    </source>
</evidence>
<dbReference type="Pfam" id="PF15043">
    <property type="entry name" value="CNRIP1"/>
    <property type="match status" value="1"/>
</dbReference>
<dbReference type="PANTHER" id="PTHR31952:SF1">
    <property type="entry name" value="CB1 CANNABINOID RECEPTOR-INTERACTING PROTEIN 1"/>
    <property type="match status" value="1"/>
</dbReference>
<dbReference type="PANTHER" id="PTHR31952">
    <property type="entry name" value="CB1 CANNABINOID RECEPTOR-INTERACTING PROTEIN 1"/>
    <property type="match status" value="1"/>
</dbReference>
<feature type="region of interest" description="Disordered" evidence="5">
    <location>
        <begin position="1"/>
        <end position="20"/>
    </location>
</feature>
<comment type="subunit">
    <text evidence="4">Interacts with the cannabinoid receptor CNR1 (via C-terminus). Does not interact with cannabinoid receptor CNR2.</text>
</comment>
<dbReference type="Proteomes" id="UP000708208">
    <property type="component" value="Unassembled WGS sequence"/>
</dbReference>
<evidence type="ECO:0000256" key="1">
    <source>
        <dbReference type="ARBA" id="ARBA00003884"/>
    </source>
</evidence>
<evidence type="ECO:0000256" key="3">
    <source>
        <dbReference type="ARBA" id="ARBA00015651"/>
    </source>
</evidence>
<organism evidence="6 7">
    <name type="scientific">Allacma fusca</name>
    <dbReference type="NCBI Taxonomy" id="39272"/>
    <lineage>
        <taxon>Eukaryota</taxon>
        <taxon>Metazoa</taxon>
        <taxon>Ecdysozoa</taxon>
        <taxon>Arthropoda</taxon>
        <taxon>Hexapoda</taxon>
        <taxon>Collembola</taxon>
        <taxon>Symphypleona</taxon>
        <taxon>Sminthuridae</taxon>
        <taxon>Allacma</taxon>
    </lineage>
</organism>
<comment type="caution">
    <text evidence="6">The sequence shown here is derived from an EMBL/GenBank/DDBJ whole genome shotgun (WGS) entry which is preliminary data.</text>
</comment>
<evidence type="ECO:0000256" key="5">
    <source>
        <dbReference type="SAM" id="MobiDB-lite"/>
    </source>
</evidence>
<dbReference type="InterPro" id="IPR029204">
    <property type="entry name" value="CNRIP1"/>
</dbReference>
<reference evidence="6" key="1">
    <citation type="submission" date="2021-06" db="EMBL/GenBank/DDBJ databases">
        <authorList>
            <person name="Hodson N. C."/>
            <person name="Mongue J. A."/>
            <person name="Jaron S. K."/>
        </authorList>
    </citation>
    <scope>NUCLEOTIDE SEQUENCE</scope>
</reference>